<sequence>MASASSSGPPPDMIQCGWKDCNSWFSTGVDMNQHVAINHLKFMKIQFQESDQAILEPKRDAEPSEAHRSSMTPVRVFQQPWTRNSYGTPQKSHHRNPLAEQEDRKPYHFFNIVEDEDDEAPPSTDPSEISQTPEEPSNRKRSREEDEEGMGGDDDISVVSEASAASSSQKKQKTSSSTGNPPEKLPWALAQDMSHIPPRAVRLSTPFITVADMAYGIREELNCRKTLRKNNQANGNYCVVCLDYRKDSGLCDYMHNNQHDHFIKYWHAMFGTERVSKLNLLRQFQEMMKVRDVLPKLSTAYYQGSR</sequence>
<dbReference type="Pfam" id="PF21816">
    <property type="entry name" value="Zap1_zf1"/>
    <property type="match status" value="1"/>
</dbReference>
<dbReference type="OrthoDB" id="5809188at2759"/>
<dbReference type="InterPro" id="IPR048420">
    <property type="entry name" value="Zap1-like_Znf1"/>
</dbReference>
<evidence type="ECO:0000256" key="1">
    <source>
        <dbReference type="SAM" id="MobiDB-lite"/>
    </source>
</evidence>
<dbReference type="AlphaFoldDB" id="A0A2G5SH58"/>
<name>A0A2G5SH58_9PELO</name>
<feature type="compositionally biased region" description="Acidic residues" evidence="1">
    <location>
        <begin position="145"/>
        <end position="156"/>
    </location>
</feature>
<feature type="region of interest" description="Disordered" evidence="1">
    <location>
        <begin position="56"/>
        <end position="104"/>
    </location>
</feature>
<evidence type="ECO:0000313" key="4">
    <source>
        <dbReference type="Proteomes" id="UP000230233"/>
    </source>
</evidence>
<evidence type="ECO:0000259" key="2">
    <source>
        <dbReference type="Pfam" id="PF21816"/>
    </source>
</evidence>
<dbReference type="GO" id="GO:0008270">
    <property type="term" value="F:zinc ion binding"/>
    <property type="evidence" value="ECO:0007669"/>
    <property type="project" value="InterPro"/>
</dbReference>
<feature type="region of interest" description="Disordered" evidence="1">
    <location>
        <begin position="116"/>
        <end position="185"/>
    </location>
</feature>
<keyword evidence="4" id="KW-1185">Reference proteome</keyword>
<feature type="compositionally biased region" description="Low complexity" evidence="1">
    <location>
        <begin position="157"/>
        <end position="178"/>
    </location>
</feature>
<evidence type="ECO:0000313" key="3">
    <source>
        <dbReference type="EMBL" id="PIC14249.1"/>
    </source>
</evidence>
<organism evidence="3 4">
    <name type="scientific">Caenorhabditis nigoni</name>
    <dbReference type="NCBI Taxonomy" id="1611254"/>
    <lineage>
        <taxon>Eukaryota</taxon>
        <taxon>Metazoa</taxon>
        <taxon>Ecdysozoa</taxon>
        <taxon>Nematoda</taxon>
        <taxon>Chromadorea</taxon>
        <taxon>Rhabditida</taxon>
        <taxon>Rhabditina</taxon>
        <taxon>Rhabditomorpha</taxon>
        <taxon>Rhabditoidea</taxon>
        <taxon>Rhabditidae</taxon>
        <taxon>Peloderinae</taxon>
        <taxon>Caenorhabditis</taxon>
    </lineage>
</organism>
<accession>A0A2G5SH58</accession>
<feature type="compositionally biased region" description="Basic and acidic residues" evidence="1">
    <location>
        <begin position="56"/>
        <end position="68"/>
    </location>
</feature>
<feature type="compositionally biased region" description="Polar residues" evidence="1">
    <location>
        <begin position="125"/>
        <end position="135"/>
    </location>
</feature>
<proteinExistence type="predicted"/>
<dbReference type="EMBL" id="PDUG01000008">
    <property type="protein sequence ID" value="PIC14249.1"/>
    <property type="molecule type" value="Genomic_DNA"/>
</dbReference>
<feature type="domain" description="Zap1-like C2H2 zinc finger 1" evidence="2">
    <location>
        <begin position="14"/>
        <end position="39"/>
    </location>
</feature>
<dbReference type="Proteomes" id="UP000230233">
    <property type="component" value="Unassembled WGS sequence"/>
</dbReference>
<reference evidence="4" key="1">
    <citation type="submission" date="2017-10" db="EMBL/GenBank/DDBJ databases">
        <title>Rapid genome shrinkage in a self-fertile nematode reveals novel sperm competition proteins.</title>
        <authorList>
            <person name="Yin D."/>
            <person name="Schwarz E.M."/>
            <person name="Thomas C.G."/>
            <person name="Felde R.L."/>
            <person name="Korf I.F."/>
            <person name="Cutter A.D."/>
            <person name="Schartner C.M."/>
            <person name="Ralston E.J."/>
            <person name="Meyer B.J."/>
            <person name="Haag E.S."/>
        </authorList>
    </citation>
    <scope>NUCLEOTIDE SEQUENCE [LARGE SCALE GENOMIC DNA]</scope>
    <source>
        <strain evidence="4">JU1422</strain>
    </source>
</reference>
<gene>
    <name evidence="3" type="ORF">B9Z55_027222</name>
</gene>
<feature type="compositionally biased region" description="Polar residues" evidence="1">
    <location>
        <begin position="79"/>
        <end position="90"/>
    </location>
</feature>
<comment type="caution">
    <text evidence="3">The sequence shown here is derived from an EMBL/GenBank/DDBJ whole genome shotgun (WGS) entry which is preliminary data.</text>
</comment>
<protein>
    <recommendedName>
        <fullName evidence="2">Zap1-like C2H2 zinc finger 1 domain-containing protein</fullName>
    </recommendedName>
</protein>